<evidence type="ECO:0000259" key="1">
    <source>
        <dbReference type="Pfam" id="PF06094"/>
    </source>
</evidence>
<sequence length="136" mass="15979">MTFLFVYGTLLHKVDSRMANFLKANAKKIGSGYMIGRLYEINGYPGVIKSTNTEDKVFGNIFELDDTDMVFKELDQYEEVGIEFKQPNEYKREQITAYFEDGKNMNCWVYTYNHSIEKLTRIESGDYWSYINRIDG</sequence>
<accession>A0ABS5JWV5</accession>
<reference evidence="2 3" key="1">
    <citation type="journal article" date="2015" name="Int. J. Syst. Evol. Microbiol.">
        <title>Carboxylicivirga linearis sp. nov., isolated from a sea cucumber culture pond.</title>
        <authorList>
            <person name="Wang F.Q."/>
            <person name="Zhou Y.X."/>
            <person name="Lin X.Z."/>
            <person name="Chen G.J."/>
            <person name="Du Z.J."/>
        </authorList>
    </citation>
    <scope>NUCLEOTIDE SEQUENCE [LARGE SCALE GENOMIC DNA]</scope>
    <source>
        <strain evidence="2 3">FB218</strain>
    </source>
</reference>
<name>A0ABS5JWV5_9BACT</name>
<proteinExistence type="predicted"/>
<dbReference type="Gene3D" id="3.10.490.10">
    <property type="entry name" value="Gamma-glutamyl cyclotransferase-like"/>
    <property type="match status" value="1"/>
</dbReference>
<organism evidence="2 3">
    <name type="scientific">Carboxylicivirga linearis</name>
    <dbReference type="NCBI Taxonomy" id="1628157"/>
    <lineage>
        <taxon>Bacteria</taxon>
        <taxon>Pseudomonadati</taxon>
        <taxon>Bacteroidota</taxon>
        <taxon>Bacteroidia</taxon>
        <taxon>Marinilabiliales</taxon>
        <taxon>Marinilabiliaceae</taxon>
        <taxon>Carboxylicivirga</taxon>
    </lineage>
</organism>
<dbReference type="InterPro" id="IPR009288">
    <property type="entry name" value="AIG2-like_dom"/>
</dbReference>
<dbReference type="EMBL" id="JAGUCO010000009">
    <property type="protein sequence ID" value="MBS2099298.1"/>
    <property type="molecule type" value="Genomic_DNA"/>
</dbReference>
<dbReference type="Pfam" id="PF06094">
    <property type="entry name" value="GGACT"/>
    <property type="match status" value="1"/>
</dbReference>
<dbReference type="RefSeq" id="WP_212216538.1">
    <property type="nucleotide sequence ID" value="NZ_JAGUCO010000009.1"/>
</dbReference>
<dbReference type="Proteomes" id="UP000708576">
    <property type="component" value="Unassembled WGS sequence"/>
</dbReference>
<feature type="domain" description="Gamma-glutamylcyclotransferase AIG2-like" evidence="1">
    <location>
        <begin position="4"/>
        <end position="127"/>
    </location>
</feature>
<comment type="caution">
    <text evidence="2">The sequence shown here is derived from an EMBL/GenBank/DDBJ whole genome shotgun (WGS) entry which is preliminary data.</text>
</comment>
<dbReference type="InterPro" id="IPR013024">
    <property type="entry name" value="GGCT-like"/>
</dbReference>
<gene>
    <name evidence="2" type="ORF">KEM10_13475</name>
</gene>
<dbReference type="CDD" id="cd06661">
    <property type="entry name" value="GGCT_like"/>
    <property type="match status" value="1"/>
</dbReference>
<protein>
    <submittedName>
        <fullName evidence="2">Gamma-glutamylcyclotransferase</fullName>
    </submittedName>
</protein>
<keyword evidence="3" id="KW-1185">Reference proteome</keyword>
<evidence type="ECO:0000313" key="3">
    <source>
        <dbReference type="Proteomes" id="UP000708576"/>
    </source>
</evidence>
<dbReference type="InterPro" id="IPR036568">
    <property type="entry name" value="GGCT-like_sf"/>
</dbReference>
<evidence type="ECO:0000313" key="2">
    <source>
        <dbReference type="EMBL" id="MBS2099298.1"/>
    </source>
</evidence>
<dbReference type="SUPFAM" id="SSF110857">
    <property type="entry name" value="Gamma-glutamyl cyclotransferase-like"/>
    <property type="match status" value="1"/>
</dbReference>